<dbReference type="PANTHER" id="PTHR24170">
    <property type="entry name" value="ANKYRIN REPEAT DOMAIN-CONTAINING PROTEIN 27"/>
    <property type="match status" value="1"/>
</dbReference>
<keyword evidence="6" id="KW-1185">Reference proteome</keyword>
<dbReference type="InterPro" id="IPR002110">
    <property type="entry name" value="Ankyrin_rpt"/>
</dbReference>
<dbReference type="GO" id="GO:0035091">
    <property type="term" value="F:phosphatidylinositol binding"/>
    <property type="evidence" value="ECO:0007669"/>
    <property type="project" value="InterPro"/>
</dbReference>
<feature type="compositionally biased region" description="Polar residues" evidence="3">
    <location>
        <begin position="161"/>
        <end position="178"/>
    </location>
</feature>
<accession>A0A8H7W9D7</accession>
<dbReference type="PROSITE" id="PS51205">
    <property type="entry name" value="VPS9"/>
    <property type="match status" value="1"/>
</dbReference>
<evidence type="ECO:0000256" key="3">
    <source>
        <dbReference type="SAM" id="MobiDB-lite"/>
    </source>
</evidence>
<dbReference type="InterPro" id="IPR037191">
    <property type="entry name" value="VPS9_dom_sf"/>
</dbReference>
<dbReference type="FunFam" id="1.25.40.20:FF:000443">
    <property type="entry name" value="Putative vps9 domain protein"/>
    <property type="match status" value="1"/>
</dbReference>
<comment type="similarity">
    <text evidence="1">Belongs to the UPF0507 family.</text>
</comment>
<dbReference type="GO" id="GO:0005770">
    <property type="term" value="C:late endosome"/>
    <property type="evidence" value="ECO:0007669"/>
    <property type="project" value="TreeGrafter"/>
</dbReference>
<proteinExistence type="inferred from homology"/>
<feature type="region of interest" description="Disordered" evidence="3">
    <location>
        <begin position="552"/>
        <end position="584"/>
    </location>
</feature>
<dbReference type="FunFam" id="1.20.1050.80:FF:000009">
    <property type="entry name" value="VPS9 domain protein, putative"/>
    <property type="match status" value="1"/>
</dbReference>
<dbReference type="GO" id="GO:0000149">
    <property type="term" value="F:SNARE binding"/>
    <property type="evidence" value="ECO:0007669"/>
    <property type="project" value="TreeGrafter"/>
</dbReference>
<evidence type="ECO:0000313" key="5">
    <source>
        <dbReference type="EMBL" id="KAG4417373.1"/>
    </source>
</evidence>
<feature type="compositionally biased region" description="Polar residues" evidence="3">
    <location>
        <begin position="634"/>
        <end position="643"/>
    </location>
</feature>
<feature type="compositionally biased region" description="Low complexity" evidence="3">
    <location>
        <begin position="563"/>
        <end position="581"/>
    </location>
</feature>
<gene>
    <name evidence="5" type="ORF">IFR04_009514</name>
</gene>
<feature type="region of interest" description="Disordered" evidence="3">
    <location>
        <begin position="157"/>
        <end position="189"/>
    </location>
</feature>
<dbReference type="Proteomes" id="UP000664132">
    <property type="component" value="Unassembled WGS sequence"/>
</dbReference>
<feature type="region of interest" description="Disordered" evidence="3">
    <location>
        <begin position="617"/>
        <end position="645"/>
    </location>
</feature>
<dbReference type="InterPro" id="IPR003123">
    <property type="entry name" value="VPS9"/>
</dbReference>
<feature type="compositionally biased region" description="Low complexity" evidence="3">
    <location>
        <begin position="619"/>
        <end position="633"/>
    </location>
</feature>
<evidence type="ECO:0000256" key="1">
    <source>
        <dbReference type="ARBA" id="ARBA00007428"/>
    </source>
</evidence>
<sequence>MQPLNPFLSAFFKSAVPSQCTPVHHHILLVPTTEVLLTSRDRESGVLYADLAGSEEFLGSHVLRIPANHATAGGKDAPNMRESRGKAKQYTTINGRTVVVKDAYVYSNKGFKTLNQAQLLTDTLWYPDSLEPRQWLIYYISRPLLGVYEEVKITPAIIPKSSPNGRPSLPNRSLSQTESPISPSSLPKKKDIRSFNDLLNNFPMIARQMQPGLERLFKEFNTVFDKPLPPPPSASNIPDPVPDGPIATAMKKARSNSTNSAPSFRSNGHADKRAIEDFYAEDDEDVMRGALETAVTAAIDLFQMVDKQQLSLLGATTDLTGPVVERLIERYVTEQVHDAVLYPRLCAMKRPEDLELESKIRQMEFVDISQVGIPIQGGQRGKHELTLRLGRAVEEFRKLGVAGSPQQMMDVLLLTLKTVTQLADVPSVALNGSGPTSEKISPVLTINADTLVSLLLVVVIRAQVRYLQARLLYMRHFIFIDDVESGEMGYALSTFEAVLSYLARDSGGLRKASRRNHKLWQATKKGDIKDMMTIMEPEKDLSDDEGSTEAIIDDTIDEDAPWNRSTTNSRRNSSRSSGSGRFSQASTLNHVFPFQIKHEDEEEERLPPLRRPKQVTMDMRSMSSSSEMSFRSRATTIDSTSSGIEGDTSIERLTQTEDSFGESVPMMAIQNERPESLKYLLSLRNYFPLEMILDDANNEGTTLLSAAVQLGHTELIDIILDFVYQAESEAIVVEYLAKQDIRGRSVAHYLFNAPTLIPRVGRLLPWRQKDRNGQTPLFALCRSYDHANYRAMVEAGLAAATASQGDGQQLHLDDHVDAKGNTLLHIVNDPQVALRILLHCDSDVNATNDKKFTSLMVASKYGRLDMVRALFGDPRVDLFAKELRGLTAVELAKDDDVRNRIDDLILFSGQPAADGRITAVVRSFFVEDATIRLVVKSGAPSVNQSFTVTTCRRSLADFEHLAKLLALENPASWLPSISGMRSPFQLPSKPSRAVLRDIQIRLDGFLKILLAHSTFSTHEMLWEFFLVPDIQADMMEQRSKLKAETRIETVREEYEPVEDIRDVERFVDHARDMVRSVNYSTKSVARRANMVRASTTDLHNAWHLASRAISTLEGLPATHTSALAAYVQCLAPPSTSPYSAFHSTILSIHSTIIAMLLSLSRPTSLISSINSSRKTIERNYNSLSRSTRWPLGLLDETRQRLNEEKEDKMRRTKEEADELGRELRYTQQVVAGELAGWQDLHEKMGRKAIRDLAKGMLIKERTTLECMKRAMRKLKITPAVGSATPSIMSADVEVNGSSSAGPSGSL</sequence>
<dbReference type="Gene3D" id="1.20.1050.80">
    <property type="entry name" value="VPS9 domain"/>
    <property type="match status" value="1"/>
</dbReference>
<dbReference type="Pfam" id="PF13857">
    <property type="entry name" value="Ank_5"/>
    <property type="match status" value="1"/>
</dbReference>
<dbReference type="GO" id="GO:0005886">
    <property type="term" value="C:plasma membrane"/>
    <property type="evidence" value="ECO:0007669"/>
    <property type="project" value="TreeGrafter"/>
</dbReference>
<dbReference type="PANTHER" id="PTHR24170:SF1">
    <property type="entry name" value="DOMAIN PROTEIN, PUTATIVE (AFU_ORTHOLOGUE AFUA_1G09870)-RELATED"/>
    <property type="match status" value="1"/>
</dbReference>
<dbReference type="OrthoDB" id="7464126at2759"/>
<evidence type="ECO:0000313" key="6">
    <source>
        <dbReference type="Proteomes" id="UP000664132"/>
    </source>
</evidence>
<dbReference type="GO" id="GO:0030133">
    <property type="term" value="C:transport vesicle"/>
    <property type="evidence" value="ECO:0007669"/>
    <property type="project" value="TreeGrafter"/>
</dbReference>
<dbReference type="SUPFAM" id="SSF109993">
    <property type="entry name" value="VPS9 domain"/>
    <property type="match status" value="1"/>
</dbReference>
<dbReference type="SUPFAM" id="SSF64268">
    <property type="entry name" value="PX domain"/>
    <property type="match status" value="1"/>
</dbReference>
<reference evidence="5" key="1">
    <citation type="submission" date="2021-02" db="EMBL/GenBank/DDBJ databases">
        <title>Genome sequence Cadophora malorum strain M34.</title>
        <authorList>
            <person name="Stefanovic E."/>
            <person name="Vu D."/>
            <person name="Scully C."/>
            <person name="Dijksterhuis J."/>
            <person name="Roader J."/>
            <person name="Houbraken J."/>
        </authorList>
    </citation>
    <scope>NUCLEOTIDE SEQUENCE</scope>
    <source>
        <strain evidence="5">M34</strain>
    </source>
</reference>
<feature type="region of interest" description="Disordered" evidence="3">
    <location>
        <begin position="228"/>
        <end position="268"/>
    </location>
</feature>
<dbReference type="GO" id="GO:0005769">
    <property type="term" value="C:early endosome"/>
    <property type="evidence" value="ECO:0007669"/>
    <property type="project" value="TreeGrafter"/>
</dbReference>
<dbReference type="InterPro" id="IPR036871">
    <property type="entry name" value="PX_dom_sf"/>
</dbReference>
<dbReference type="InterPro" id="IPR036770">
    <property type="entry name" value="Ankyrin_rpt-contain_sf"/>
</dbReference>
<dbReference type="GO" id="GO:0045022">
    <property type="term" value="P:early endosome to late endosome transport"/>
    <property type="evidence" value="ECO:0007669"/>
    <property type="project" value="TreeGrafter"/>
</dbReference>
<dbReference type="GO" id="GO:0005085">
    <property type="term" value="F:guanyl-nucleotide exchange factor activity"/>
    <property type="evidence" value="ECO:0007669"/>
    <property type="project" value="TreeGrafter"/>
</dbReference>
<evidence type="ECO:0000256" key="2">
    <source>
        <dbReference type="SAM" id="Coils"/>
    </source>
</evidence>
<dbReference type="SUPFAM" id="SSF48403">
    <property type="entry name" value="Ankyrin repeat"/>
    <property type="match status" value="1"/>
</dbReference>
<dbReference type="Pfam" id="PF02204">
    <property type="entry name" value="VPS9"/>
    <property type="match status" value="1"/>
</dbReference>
<name>A0A8H7W9D7_9HELO</name>
<comment type="caution">
    <text evidence="5">The sequence shown here is derived from an EMBL/GenBank/DDBJ whole genome shotgun (WGS) entry which is preliminary data.</text>
</comment>
<dbReference type="CDD" id="cd06093">
    <property type="entry name" value="PX_domain"/>
    <property type="match status" value="1"/>
</dbReference>
<keyword evidence="2" id="KW-0175">Coiled coil</keyword>
<evidence type="ECO:0000259" key="4">
    <source>
        <dbReference type="PROSITE" id="PS51205"/>
    </source>
</evidence>
<dbReference type="Gene3D" id="1.25.40.20">
    <property type="entry name" value="Ankyrin repeat-containing domain"/>
    <property type="match status" value="2"/>
</dbReference>
<feature type="compositionally biased region" description="Pro residues" evidence="3">
    <location>
        <begin position="228"/>
        <end position="243"/>
    </location>
</feature>
<dbReference type="InterPro" id="IPR051248">
    <property type="entry name" value="UPF0507/Ank_repeat_27"/>
</dbReference>
<protein>
    <recommendedName>
        <fullName evidence="4">VPS9 domain-containing protein</fullName>
    </recommendedName>
</protein>
<feature type="domain" description="VPS9" evidence="4">
    <location>
        <begin position="350"/>
        <end position="511"/>
    </location>
</feature>
<feature type="coiled-coil region" evidence="2">
    <location>
        <begin position="1191"/>
        <end position="1222"/>
    </location>
</feature>
<feature type="compositionally biased region" description="Polar residues" evidence="3">
    <location>
        <begin position="255"/>
        <end position="266"/>
    </location>
</feature>
<organism evidence="5 6">
    <name type="scientific">Cadophora malorum</name>
    <dbReference type="NCBI Taxonomy" id="108018"/>
    <lineage>
        <taxon>Eukaryota</taxon>
        <taxon>Fungi</taxon>
        <taxon>Dikarya</taxon>
        <taxon>Ascomycota</taxon>
        <taxon>Pezizomycotina</taxon>
        <taxon>Leotiomycetes</taxon>
        <taxon>Helotiales</taxon>
        <taxon>Ploettnerulaceae</taxon>
        <taxon>Cadophora</taxon>
    </lineage>
</organism>
<dbReference type="GO" id="GO:0097422">
    <property type="term" value="C:tubular endosome"/>
    <property type="evidence" value="ECO:0007669"/>
    <property type="project" value="TreeGrafter"/>
</dbReference>
<dbReference type="EMBL" id="JAFJYH010000157">
    <property type="protein sequence ID" value="KAG4417373.1"/>
    <property type="molecule type" value="Genomic_DNA"/>
</dbReference>